<accession>A0AA43W4D6</accession>
<dbReference type="AlphaFoldDB" id="A0AA43W4D6"/>
<evidence type="ECO:0000313" key="1">
    <source>
        <dbReference type="EMBL" id="MTU39474.1"/>
    </source>
</evidence>
<reference evidence="3 4" key="1">
    <citation type="journal article" date="2019" name="Nat. Med.">
        <title>A library of human gut bacterial isolates paired with longitudinal multiomics data enables mechanistic microbiome research.</title>
        <authorList>
            <person name="Poyet M."/>
            <person name="Groussin M."/>
            <person name="Gibbons S.M."/>
            <person name="Avila-Pacheco J."/>
            <person name="Jiang X."/>
            <person name="Kearney S.M."/>
            <person name="Perrotta A.R."/>
            <person name="Berdy B."/>
            <person name="Zhao S."/>
            <person name="Lieberman T.D."/>
            <person name="Swanson P.K."/>
            <person name="Smith M."/>
            <person name="Roesemann S."/>
            <person name="Alexander J.E."/>
            <person name="Rich S.A."/>
            <person name="Livny J."/>
            <person name="Vlamakis H."/>
            <person name="Clish C."/>
            <person name="Bullock K."/>
            <person name="Deik A."/>
            <person name="Scott J."/>
            <person name="Pierce K.A."/>
            <person name="Xavier R.J."/>
            <person name="Alm E.J."/>
        </authorList>
    </citation>
    <scope>NUCLEOTIDE SEQUENCE [LARGE SCALE GENOMIC DNA]</scope>
    <source>
        <strain evidence="2 4">BIOML-A16</strain>
        <strain evidence="1 3">BIOML-A29</strain>
    </source>
</reference>
<dbReference type="EMBL" id="WNCN01000008">
    <property type="protein sequence ID" value="MTU39474.1"/>
    <property type="molecule type" value="Genomic_DNA"/>
</dbReference>
<organism evidence="2 4">
    <name type="scientific">Parabacteroides merdae</name>
    <dbReference type="NCBI Taxonomy" id="46503"/>
    <lineage>
        <taxon>Bacteria</taxon>
        <taxon>Pseudomonadati</taxon>
        <taxon>Bacteroidota</taxon>
        <taxon>Bacteroidia</taxon>
        <taxon>Bacteroidales</taxon>
        <taxon>Tannerellaceae</taxon>
        <taxon>Parabacteroides</taxon>
    </lineage>
</organism>
<name>A0AA43W4D6_9BACT</name>
<evidence type="ECO:0000313" key="4">
    <source>
        <dbReference type="Proteomes" id="UP000448908"/>
    </source>
</evidence>
<evidence type="ECO:0000313" key="3">
    <source>
        <dbReference type="Proteomes" id="UP000434916"/>
    </source>
</evidence>
<dbReference type="RefSeq" id="WP_147379180.1">
    <property type="nucleotide sequence ID" value="NZ_JADNKC010000020.1"/>
</dbReference>
<gene>
    <name evidence="1" type="ORF">GMD82_08245</name>
    <name evidence="2" type="ORF">GMD92_14660</name>
</gene>
<dbReference type="EMBL" id="WNDA01000024">
    <property type="protein sequence ID" value="MTU70269.1"/>
    <property type="molecule type" value="Genomic_DNA"/>
</dbReference>
<sequence length="66" mass="8344">MRRIRLVCDIVREHYEPGRRDRCYKEVWRRYVYPVYPMCYRTFLNYIGVNIEHEQKKNATRQLTLF</sequence>
<keyword evidence="3" id="KW-1185">Reference proteome</keyword>
<comment type="caution">
    <text evidence="2">The sequence shown here is derived from an EMBL/GenBank/DDBJ whole genome shotgun (WGS) entry which is preliminary data.</text>
</comment>
<dbReference type="Proteomes" id="UP000448908">
    <property type="component" value="Unassembled WGS sequence"/>
</dbReference>
<dbReference type="Proteomes" id="UP000434916">
    <property type="component" value="Unassembled WGS sequence"/>
</dbReference>
<evidence type="ECO:0000313" key="2">
    <source>
        <dbReference type="EMBL" id="MTU70269.1"/>
    </source>
</evidence>
<proteinExistence type="predicted"/>
<protein>
    <submittedName>
        <fullName evidence="2">Uncharacterized protein</fullName>
    </submittedName>
</protein>